<dbReference type="EMBL" id="PXZO01000049">
    <property type="protein sequence ID" value="PSK06406.1"/>
    <property type="molecule type" value="Genomic_DNA"/>
</dbReference>
<dbReference type="GeneID" id="95753070"/>
<comment type="caution">
    <text evidence="1">The sequence shown here is derived from an EMBL/GenBank/DDBJ whole genome shotgun (WGS) entry which is preliminary data.</text>
</comment>
<sequence length="172" mass="20654">MDKLIIEPGIGIGTIKFGMDKEEVEECIQEYKRKYNKDNLTTNFFKNSIHVKYDSYEKVNFIEISSNLQDVFECVVINIDVFKTKVVELVEKIYKISKYDRDDRELGWTYDFPELGLLFWRPNVLTEEDLEKDWFKELDPEIKEDEMRNLFFESVCIRYKGPTKSENYKVRP</sequence>
<dbReference type="Proteomes" id="UP000241645">
    <property type="component" value="Unassembled WGS sequence"/>
</dbReference>
<proteinExistence type="predicted"/>
<dbReference type="RefSeq" id="WP_106835847.1">
    <property type="nucleotide sequence ID" value="NZ_JARMEW010000034.1"/>
</dbReference>
<evidence type="ECO:0000313" key="1">
    <source>
        <dbReference type="EMBL" id="PSK06406.1"/>
    </source>
</evidence>
<evidence type="ECO:0000313" key="2">
    <source>
        <dbReference type="Proteomes" id="UP000241645"/>
    </source>
</evidence>
<organism evidence="1 2">
    <name type="scientific">Brevibacillus porteri</name>
    <dbReference type="NCBI Taxonomy" id="2126350"/>
    <lineage>
        <taxon>Bacteria</taxon>
        <taxon>Bacillati</taxon>
        <taxon>Bacillota</taxon>
        <taxon>Bacilli</taxon>
        <taxon>Bacillales</taxon>
        <taxon>Paenibacillaceae</taxon>
        <taxon>Brevibacillus</taxon>
    </lineage>
</organism>
<accession>A0ABX5FJS9</accession>
<gene>
    <name evidence="1" type="ORF">C7R92_23530</name>
</gene>
<reference evidence="1 2" key="1">
    <citation type="submission" date="2018-03" db="EMBL/GenBank/DDBJ databases">
        <title>Brevisbacillus phylogenomics.</title>
        <authorList>
            <person name="Dunlap C."/>
        </authorList>
    </citation>
    <scope>NUCLEOTIDE SEQUENCE [LARGE SCALE GENOMIC DNA]</scope>
    <source>
        <strain evidence="1 2">NRRL B-41110</strain>
    </source>
</reference>
<protein>
    <submittedName>
        <fullName evidence="1">Uncharacterized protein</fullName>
    </submittedName>
</protein>
<name>A0ABX5FJS9_9BACL</name>
<keyword evidence="2" id="KW-1185">Reference proteome</keyword>